<organism evidence="1 2">
    <name type="scientific">Apolygus lucorum</name>
    <name type="common">Small green plant bug</name>
    <name type="synonym">Lygocoris lucorum</name>
    <dbReference type="NCBI Taxonomy" id="248454"/>
    <lineage>
        <taxon>Eukaryota</taxon>
        <taxon>Metazoa</taxon>
        <taxon>Ecdysozoa</taxon>
        <taxon>Arthropoda</taxon>
        <taxon>Hexapoda</taxon>
        <taxon>Insecta</taxon>
        <taxon>Pterygota</taxon>
        <taxon>Neoptera</taxon>
        <taxon>Paraneoptera</taxon>
        <taxon>Hemiptera</taxon>
        <taxon>Heteroptera</taxon>
        <taxon>Panheteroptera</taxon>
        <taxon>Cimicomorpha</taxon>
        <taxon>Miridae</taxon>
        <taxon>Mirini</taxon>
        <taxon>Apolygus</taxon>
    </lineage>
</organism>
<proteinExistence type="predicted"/>
<keyword evidence="2" id="KW-1185">Reference proteome</keyword>
<name>A0A8S9XFQ3_APOLU</name>
<gene>
    <name evidence="1" type="ORF">GE061_017688</name>
</gene>
<accession>A0A8S9XFQ3</accession>
<dbReference type="AlphaFoldDB" id="A0A8S9XFQ3"/>
<reference evidence="1" key="1">
    <citation type="journal article" date="2021" name="Mol. Ecol. Resour.">
        <title>Apolygus lucorum genome provides insights into omnivorousness and mesophyll feeding.</title>
        <authorList>
            <person name="Liu Y."/>
            <person name="Liu H."/>
            <person name="Wang H."/>
            <person name="Huang T."/>
            <person name="Liu B."/>
            <person name="Yang B."/>
            <person name="Yin L."/>
            <person name="Li B."/>
            <person name="Zhang Y."/>
            <person name="Zhang S."/>
            <person name="Jiang F."/>
            <person name="Zhang X."/>
            <person name="Ren Y."/>
            <person name="Wang B."/>
            <person name="Wang S."/>
            <person name="Lu Y."/>
            <person name="Wu K."/>
            <person name="Fan W."/>
            <person name="Wang G."/>
        </authorList>
    </citation>
    <scope>NUCLEOTIDE SEQUENCE</scope>
    <source>
        <strain evidence="1">12Hb</strain>
    </source>
</reference>
<dbReference type="EMBL" id="WIXP02000008">
    <property type="protein sequence ID" value="KAF6206455.1"/>
    <property type="molecule type" value="Genomic_DNA"/>
</dbReference>
<comment type="caution">
    <text evidence="1">The sequence shown here is derived from an EMBL/GenBank/DDBJ whole genome shotgun (WGS) entry which is preliminary data.</text>
</comment>
<sequence>MDSWKRARKENCNSLSKFNGLHFKGLRSTMLLICAAFVFSAGVTMSQDVDFPETSGMNNFSKKRDFKSLFEYLGRSNALYVLHMEKLLGLWEDALPDEMSDVYQAMNESIHTLMDFRGAFLHYLQDLKVADLTKMEVHISSEDVVDWRGVTDKGIEAIHVFDEFMRNSMDTDFPMISIVNTTSTSDLPLFILEMNKVVDCSGQIIQFLSDYLDNKFKRAVSTKPLRNISNRFYKLHKKIDKLAEPYLEQDGDVSKYKIKREEIFKKLIQMTLSIRSLRDALYHIRQPRS</sequence>
<dbReference type="Proteomes" id="UP000466442">
    <property type="component" value="Unassembled WGS sequence"/>
</dbReference>
<protein>
    <submittedName>
        <fullName evidence="1">Uncharacterized protein</fullName>
    </submittedName>
</protein>
<evidence type="ECO:0000313" key="2">
    <source>
        <dbReference type="Proteomes" id="UP000466442"/>
    </source>
</evidence>
<evidence type="ECO:0000313" key="1">
    <source>
        <dbReference type="EMBL" id="KAF6206455.1"/>
    </source>
</evidence>